<dbReference type="RefSeq" id="WP_299218533.1">
    <property type="nucleotide sequence ID" value="NZ_JBDGHN010000005.1"/>
</dbReference>
<dbReference type="InterPro" id="IPR044880">
    <property type="entry name" value="NCX_ion-bd_dom_sf"/>
</dbReference>
<evidence type="ECO:0000313" key="7">
    <source>
        <dbReference type="EMBL" id="MEN2751914.1"/>
    </source>
</evidence>
<evidence type="ECO:0000256" key="3">
    <source>
        <dbReference type="ARBA" id="ARBA00022989"/>
    </source>
</evidence>
<keyword evidence="4 5" id="KW-0472">Membrane</keyword>
<evidence type="ECO:0000256" key="4">
    <source>
        <dbReference type="ARBA" id="ARBA00023136"/>
    </source>
</evidence>
<evidence type="ECO:0000256" key="5">
    <source>
        <dbReference type="SAM" id="Phobius"/>
    </source>
</evidence>
<dbReference type="EMBL" id="JBDGHN010000005">
    <property type="protein sequence ID" value="MEN2751914.1"/>
    <property type="molecule type" value="Genomic_DNA"/>
</dbReference>
<proteinExistence type="predicted"/>
<comment type="subcellular location">
    <subcellularLocation>
        <location evidence="1">Membrane</location>
        <topology evidence="1">Multi-pass membrane protein</topology>
    </subcellularLocation>
</comment>
<dbReference type="NCBIfam" id="TIGR00367">
    <property type="entry name" value="calcium/sodium antiporter"/>
    <property type="match status" value="1"/>
</dbReference>
<feature type="transmembrane region" description="Helical" evidence="5">
    <location>
        <begin position="129"/>
        <end position="148"/>
    </location>
</feature>
<protein>
    <submittedName>
        <fullName evidence="7">Calcium/sodium antiporter</fullName>
    </submittedName>
</protein>
<feature type="transmembrane region" description="Helical" evidence="5">
    <location>
        <begin position="197"/>
        <end position="219"/>
    </location>
</feature>
<feature type="transmembrane region" description="Helical" evidence="5">
    <location>
        <begin position="231"/>
        <end position="253"/>
    </location>
</feature>
<organism evidence="7 8">
    <name type="scientific">Psychrobacter saeujeotis</name>
    <dbReference type="NCBI Taxonomy" id="3143436"/>
    <lineage>
        <taxon>Bacteria</taxon>
        <taxon>Pseudomonadati</taxon>
        <taxon>Pseudomonadota</taxon>
        <taxon>Gammaproteobacteria</taxon>
        <taxon>Moraxellales</taxon>
        <taxon>Moraxellaceae</taxon>
        <taxon>Psychrobacter</taxon>
    </lineage>
</organism>
<dbReference type="Proteomes" id="UP001461960">
    <property type="component" value="Unassembled WGS sequence"/>
</dbReference>
<feature type="transmembrane region" description="Helical" evidence="5">
    <location>
        <begin position="265"/>
        <end position="286"/>
    </location>
</feature>
<keyword evidence="8" id="KW-1185">Reference proteome</keyword>
<feature type="domain" description="Sodium/calcium exchanger membrane region" evidence="6">
    <location>
        <begin position="197"/>
        <end position="341"/>
    </location>
</feature>
<dbReference type="PANTHER" id="PTHR10846:SF8">
    <property type="entry name" value="INNER MEMBRANE PROTEIN YRBG"/>
    <property type="match status" value="1"/>
</dbReference>
<evidence type="ECO:0000259" key="6">
    <source>
        <dbReference type="Pfam" id="PF01699"/>
    </source>
</evidence>
<feature type="transmembrane region" description="Helical" evidence="5">
    <location>
        <begin position="327"/>
        <end position="345"/>
    </location>
</feature>
<keyword evidence="2 5" id="KW-0812">Transmembrane</keyword>
<dbReference type="InterPro" id="IPR004481">
    <property type="entry name" value="K/Na/Ca-exchanger"/>
</dbReference>
<comment type="caution">
    <text evidence="7">The sequence shown here is derived from an EMBL/GenBank/DDBJ whole genome shotgun (WGS) entry which is preliminary data.</text>
</comment>
<feature type="domain" description="Sodium/calcium exchanger membrane region" evidence="6">
    <location>
        <begin position="6"/>
        <end position="144"/>
    </location>
</feature>
<feature type="transmembrane region" description="Helical" evidence="5">
    <location>
        <begin position="34"/>
        <end position="62"/>
    </location>
</feature>
<name>A0ABU9X930_9GAMM</name>
<dbReference type="InterPro" id="IPR004837">
    <property type="entry name" value="NaCa_Exmemb"/>
</dbReference>
<reference evidence="7 8" key="1">
    <citation type="submission" date="2024-05" db="EMBL/GenBank/DDBJ databases">
        <authorList>
            <person name="Kim H.-Y."/>
            <person name="Kim E."/>
            <person name="Cai Y."/>
            <person name="Yang S.-M."/>
            <person name="Lee W."/>
        </authorList>
    </citation>
    <scope>NUCLEOTIDE SEQUENCE [LARGE SCALE GENOMIC DNA]</scope>
    <source>
        <strain evidence="7 8">FBL11</strain>
    </source>
</reference>
<evidence type="ECO:0000313" key="8">
    <source>
        <dbReference type="Proteomes" id="UP001461960"/>
    </source>
</evidence>
<gene>
    <name evidence="7" type="ORF">AAIR29_09745</name>
</gene>
<dbReference type="Pfam" id="PF01699">
    <property type="entry name" value="Na_Ca_ex"/>
    <property type="match status" value="2"/>
</dbReference>
<dbReference type="PANTHER" id="PTHR10846">
    <property type="entry name" value="SODIUM/POTASSIUM/CALCIUM EXCHANGER"/>
    <property type="match status" value="1"/>
</dbReference>
<accession>A0ABU9X930</accession>
<evidence type="ECO:0000256" key="2">
    <source>
        <dbReference type="ARBA" id="ARBA00022692"/>
    </source>
</evidence>
<feature type="transmembrane region" description="Helical" evidence="5">
    <location>
        <begin position="292"/>
        <end position="315"/>
    </location>
</feature>
<sequence>MWLAGVAILIGLAILVWSADVFIDGATALAKTLGVPSFLIGVLILGLGTSAPEMVVSILAALDGSPELALGNAYGSNIINIALVLGATVLISPIVIHKGIVARDLPMLLLITALSAWQLRDGVLSLNDGISLLVLLVIVLSIQIVLSLREGRSKPKNDVIEDSDTVKIVPVTNNTIESLGVKSTDSGYIEPSLARGLGSLFVGMLMLVLSSRAIVWGAVEMAAFWGLSELIIGLTIVAVGTSLPELVASLAAARHGEHDMALGNIIGSNIFNTLGVVGLAAVIAPITTNPIILSHDVLVMALITSLLFIMCAFAFISNRKFGRTSGLTMILLFIGYTVWLVQTAIV</sequence>
<dbReference type="Gene3D" id="1.20.1420.30">
    <property type="entry name" value="NCX, central ion-binding region"/>
    <property type="match status" value="2"/>
</dbReference>
<keyword evidence="3 5" id="KW-1133">Transmembrane helix</keyword>
<feature type="transmembrane region" description="Helical" evidence="5">
    <location>
        <begin position="74"/>
        <end position="96"/>
    </location>
</feature>
<evidence type="ECO:0000256" key="1">
    <source>
        <dbReference type="ARBA" id="ARBA00004141"/>
    </source>
</evidence>